<evidence type="ECO:0000259" key="1">
    <source>
        <dbReference type="Pfam" id="PF01433"/>
    </source>
</evidence>
<reference evidence="2 3" key="1">
    <citation type="submission" date="2021-08" db="EMBL/GenBank/DDBJ databases">
        <title>Thermococcus onnuriiensis IOH2.</title>
        <authorList>
            <person name="Park Y.-J."/>
        </authorList>
    </citation>
    <scope>NUCLEOTIDE SEQUENCE [LARGE SCALE GENOMIC DNA]</scope>
    <source>
        <strain evidence="2 3">IOH2</strain>
    </source>
</reference>
<organism evidence="2 3">
    <name type="scientific">Thermococcus argininiproducens</name>
    <dbReference type="NCBI Taxonomy" id="2866384"/>
    <lineage>
        <taxon>Archaea</taxon>
        <taxon>Methanobacteriati</taxon>
        <taxon>Methanobacteriota</taxon>
        <taxon>Thermococci</taxon>
        <taxon>Thermococcales</taxon>
        <taxon>Thermococcaceae</taxon>
        <taxon>Thermococcus</taxon>
    </lineage>
</organism>
<dbReference type="AlphaFoldDB" id="A0A9E7M847"/>
<protein>
    <recommendedName>
        <fullName evidence="1">Peptidase M1 membrane alanine aminopeptidase domain-containing protein</fullName>
    </recommendedName>
</protein>
<feature type="domain" description="Peptidase M1 membrane alanine aminopeptidase" evidence="1">
    <location>
        <begin position="329"/>
        <end position="463"/>
    </location>
</feature>
<proteinExistence type="predicted"/>
<dbReference type="InterPro" id="IPR027268">
    <property type="entry name" value="Peptidase_M4/M1_CTD_sf"/>
</dbReference>
<dbReference type="RefSeq" id="WP_251947776.1">
    <property type="nucleotide sequence ID" value="NZ_CP080572.1"/>
</dbReference>
<dbReference type="Proteomes" id="UP001056425">
    <property type="component" value="Chromosome"/>
</dbReference>
<dbReference type="GeneID" id="72777958"/>
<accession>A0A9E7M847</accession>
<dbReference type="Pfam" id="PF01433">
    <property type="entry name" value="Peptidase_M1"/>
    <property type="match status" value="1"/>
</dbReference>
<evidence type="ECO:0000313" key="3">
    <source>
        <dbReference type="Proteomes" id="UP001056425"/>
    </source>
</evidence>
<dbReference type="Gene3D" id="1.10.390.10">
    <property type="entry name" value="Neutral Protease Domain 2"/>
    <property type="match status" value="1"/>
</dbReference>
<name>A0A9E7M847_9EURY</name>
<dbReference type="EMBL" id="CP080572">
    <property type="protein sequence ID" value="USG99174.1"/>
    <property type="molecule type" value="Genomic_DNA"/>
</dbReference>
<evidence type="ECO:0000313" key="2">
    <source>
        <dbReference type="EMBL" id="USG99174.1"/>
    </source>
</evidence>
<sequence length="561" mass="63799">MKRVALVLILLILVASLFVWYKSSKRCNEIMVDVSALSPSNFTINSYLESSTAFEYSSFVEMLFLENGTIRANETLTLKNIGNASTGKIVISYPYPILKIRALKLKNADVINASVSRGKDAIYLTFEPRGEKTAEIMLDYELNWKNTLPSGLGFFGALVDQGPGDKEEVILASIYFPSVTLKGTKTNNTLVLRLPKEWWAFVVDSSSHAPWKLVNLKVSINQRILRFEQESQSFPLIIIGRFNRFTGTISLHEKSVNVTLYVPPNEREEGETAFVQVEDIVETFSQWYGAYPYDSLNIVISRLIKPHVGLNIGGSFVVVSAGGFDVWLLSHEISHSWFGTYVDLGRMSESLATFSAMAYMLTRPEDVSFDFLEISENISIKQNISLARAYRTSLSQREMYPIVYRKGGFVFRSLQFVLGNETFFKGLRQVVNECHYISCGLSRIQEIFENVSNHDLDWFFDEWFYSAGVPDYEVKNLSIIQNNEKYILSFEIVDKSNFTMPLEVKVETDKGSTVKRIWMRGEAKVTIECEGKPVAVIFDPHDWIINKNTEYKISGVKIVVE</sequence>
<dbReference type="GO" id="GO:0008270">
    <property type="term" value="F:zinc ion binding"/>
    <property type="evidence" value="ECO:0007669"/>
    <property type="project" value="InterPro"/>
</dbReference>
<dbReference type="GO" id="GO:0008237">
    <property type="term" value="F:metallopeptidase activity"/>
    <property type="evidence" value="ECO:0007669"/>
    <property type="project" value="InterPro"/>
</dbReference>
<dbReference type="InterPro" id="IPR014782">
    <property type="entry name" value="Peptidase_M1_dom"/>
</dbReference>
<gene>
    <name evidence="2" type="ORF">K1720_06385</name>
</gene>
<dbReference type="KEGG" id="thei:K1720_06385"/>
<dbReference type="SUPFAM" id="SSF55486">
    <property type="entry name" value="Metalloproteases ('zincins'), catalytic domain"/>
    <property type="match status" value="1"/>
</dbReference>
<keyword evidence="3" id="KW-1185">Reference proteome</keyword>